<dbReference type="RefSeq" id="WP_090970556.1">
    <property type="nucleotide sequence ID" value="NZ_FOLL01000001.1"/>
</dbReference>
<accession>A0A1I1E9K6</accession>
<dbReference type="AlphaFoldDB" id="A0A1I1E9K6"/>
<protein>
    <submittedName>
        <fullName evidence="5">RNA methyltransferase, TrmH family</fullName>
    </submittedName>
</protein>
<dbReference type="Gene3D" id="3.40.1280.10">
    <property type="match status" value="1"/>
</dbReference>
<dbReference type="InterPro" id="IPR029026">
    <property type="entry name" value="tRNA_m1G_MTases_N"/>
</dbReference>
<dbReference type="InterPro" id="IPR013123">
    <property type="entry name" value="SpoU_subst-bd"/>
</dbReference>
<dbReference type="STRING" id="623281.SAMN05421747_101432"/>
<dbReference type="InterPro" id="IPR001537">
    <property type="entry name" value="SpoU_MeTrfase"/>
</dbReference>
<evidence type="ECO:0000313" key="6">
    <source>
        <dbReference type="Proteomes" id="UP000199577"/>
    </source>
</evidence>
<evidence type="ECO:0000256" key="1">
    <source>
        <dbReference type="ARBA" id="ARBA00007228"/>
    </source>
</evidence>
<keyword evidence="2 5" id="KW-0489">Methyltransferase</keyword>
<name>A0A1I1E9K6_9SPHI</name>
<dbReference type="PANTHER" id="PTHR43191:SF2">
    <property type="entry name" value="RRNA METHYLTRANSFERASE 3, MITOCHONDRIAL"/>
    <property type="match status" value="1"/>
</dbReference>
<dbReference type="SMART" id="SM00967">
    <property type="entry name" value="SpoU_sub_bind"/>
    <property type="match status" value="1"/>
</dbReference>
<dbReference type="OrthoDB" id="9785673at2"/>
<dbReference type="GO" id="GO:0003723">
    <property type="term" value="F:RNA binding"/>
    <property type="evidence" value="ECO:0007669"/>
    <property type="project" value="InterPro"/>
</dbReference>
<evidence type="ECO:0000259" key="4">
    <source>
        <dbReference type="SMART" id="SM00967"/>
    </source>
</evidence>
<feature type="domain" description="RNA 2-O ribose methyltransferase substrate binding" evidence="4">
    <location>
        <begin position="26"/>
        <end position="95"/>
    </location>
</feature>
<dbReference type="InterPro" id="IPR029028">
    <property type="entry name" value="Alpha/beta_knot_MTases"/>
</dbReference>
<proteinExistence type="inferred from homology"/>
<organism evidence="5 6">
    <name type="scientific">Parapedobacter composti</name>
    <dbReference type="NCBI Taxonomy" id="623281"/>
    <lineage>
        <taxon>Bacteria</taxon>
        <taxon>Pseudomonadati</taxon>
        <taxon>Bacteroidota</taxon>
        <taxon>Sphingobacteriia</taxon>
        <taxon>Sphingobacteriales</taxon>
        <taxon>Sphingobacteriaceae</taxon>
        <taxon>Parapedobacter</taxon>
    </lineage>
</organism>
<gene>
    <name evidence="5" type="ORF">SAMN05421747_101432</name>
</gene>
<sequence length="252" mass="27614">MLSKPQIRTVTSLQHKKFRREHGLFIVEGIKSVTEFLQSDYIVQHIFYTPQAAAKLIKIPQNIKSDEVSGETLERISALKTPQGVLALVRIPSYPPLTADALRNTFHLILDDIQDPGNLGTIIRTAEWFGFRRVICSPNCVDVYNPKVVQATMGSLARIEVHYTDITALVRDAPVPVFGTVLNGTPLYETAFGHEGLIVMGNEGNGISAAVLKHIRHPVTIPRIGRAESLNVAVSTAIVCAELARNGKMGAI</sequence>
<dbReference type="GO" id="GO:0005737">
    <property type="term" value="C:cytoplasm"/>
    <property type="evidence" value="ECO:0007669"/>
    <property type="project" value="UniProtKB-ARBA"/>
</dbReference>
<dbReference type="SUPFAM" id="SSF75217">
    <property type="entry name" value="alpha/beta knot"/>
    <property type="match status" value="1"/>
</dbReference>
<dbReference type="Gene3D" id="3.30.1330.30">
    <property type="match status" value="1"/>
</dbReference>
<comment type="similarity">
    <text evidence="1">Belongs to the class IV-like SAM-binding methyltransferase superfamily. RNA methyltransferase TrmH family.</text>
</comment>
<dbReference type="Pfam" id="PF22435">
    <property type="entry name" value="MRM3-like_sub_bind"/>
    <property type="match status" value="1"/>
</dbReference>
<dbReference type="GO" id="GO:0032259">
    <property type="term" value="P:methylation"/>
    <property type="evidence" value="ECO:0007669"/>
    <property type="project" value="UniProtKB-KW"/>
</dbReference>
<evidence type="ECO:0000256" key="2">
    <source>
        <dbReference type="ARBA" id="ARBA00022603"/>
    </source>
</evidence>
<dbReference type="InterPro" id="IPR029064">
    <property type="entry name" value="Ribosomal_eL30-like_sf"/>
</dbReference>
<reference evidence="6" key="1">
    <citation type="submission" date="2016-10" db="EMBL/GenBank/DDBJ databases">
        <authorList>
            <person name="Varghese N."/>
            <person name="Submissions S."/>
        </authorList>
    </citation>
    <scope>NUCLEOTIDE SEQUENCE [LARGE SCALE GENOMIC DNA]</scope>
    <source>
        <strain evidence="6">DSM 22900</strain>
    </source>
</reference>
<dbReference type="InterPro" id="IPR051259">
    <property type="entry name" value="rRNA_Methyltransferase"/>
</dbReference>
<dbReference type="Pfam" id="PF00588">
    <property type="entry name" value="SpoU_methylase"/>
    <property type="match status" value="1"/>
</dbReference>
<evidence type="ECO:0000313" key="5">
    <source>
        <dbReference type="EMBL" id="SFB83781.1"/>
    </source>
</evidence>
<dbReference type="SUPFAM" id="SSF55315">
    <property type="entry name" value="L30e-like"/>
    <property type="match status" value="1"/>
</dbReference>
<evidence type="ECO:0000256" key="3">
    <source>
        <dbReference type="ARBA" id="ARBA00022679"/>
    </source>
</evidence>
<dbReference type="PANTHER" id="PTHR43191">
    <property type="entry name" value="RRNA METHYLTRANSFERASE 3"/>
    <property type="match status" value="1"/>
</dbReference>
<dbReference type="InterPro" id="IPR053888">
    <property type="entry name" value="MRM3-like_sub_bind"/>
</dbReference>
<keyword evidence="3 5" id="KW-0808">Transferase</keyword>
<dbReference type="GO" id="GO:0006396">
    <property type="term" value="P:RNA processing"/>
    <property type="evidence" value="ECO:0007669"/>
    <property type="project" value="InterPro"/>
</dbReference>
<dbReference type="EMBL" id="FOLL01000001">
    <property type="protein sequence ID" value="SFB83781.1"/>
    <property type="molecule type" value="Genomic_DNA"/>
</dbReference>
<dbReference type="GO" id="GO:0008173">
    <property type="term" value="F:RNA methyltransferase activity"/>
    <property type="evidence" value="ECO:0007669"/>
    <property type="project" value="InterPro"/>
</dbReference>
<dbReference type="Proteomes" id="UP000199577">
    <property type="component" value="Unassembled WGS sequence"/>
</dbReference>
<dbReference type="CDD" id="cd18109">
    <property type="entry name" value="SpoU-like_RNA-MTase"/>
    <property type="match status" value="1"/>
</dbReference>
<keyword evidence="6" id="KW-1185">Reference proteome</keyword>